<dbReference type="Pfam" id="PF00005">
    <property type="entry name" value="ABC_tran"/>
    <property type="match status" value="2"/>
</dbReference>
<accession>A0A521FE42</accession>
<dbReference type="InterPro" id="IPR017871">
    <property type="entry name" value="ABC_transporter-like_CS"/>
</dbReference>
<feature type="coiled-coil region" evidence="4">
    <location>
        <begin position="558"/>
        <end position="600"/>
    </location>
</feature>
<keyword evidence="1" id="KW-0677">Repeat</keyword>
<evidence type="ECO:0000256" key="3">
    <source>
        <dbReference type="ARBA" id="ARBA00022840"/>
    </source>
</evidence>
<dbReference type="Gene3D" id="3.40.50.300">
    <property type="entry name" value="P-loop containing nucleotide triphosphate hydrolases"/>
    <property type="match status" value="2"/>
</dbReference>
<feature type="domain" description="ABC transporter" evidence="5">
    <location>
        <begin position="4"/>
        <end position="264"/>
    </location>
</feature>
<evidence type="ECO:0000256" key="4">
    <source>
        <dbReference type="SAM" id="Coils"/>
    </source>
</evidence>
<keyword evidence="7" id="KW-1185">Reference proteome</keyword>
<dbReference type="NCBIfam" id="NF000355">
    <property type="entry name" value="ribo_prot_ABC_F"/>
    <property type="match status" value="1"/>
</dbReference>
<dbReference type="GO" id="GO:0003677">
    <property type="term" value="F:DNA binding"/>
    <property type="evidence" value="ECO:0007669"/>
    <property type="project" value="InterPro"/>
</dbReference>
<dbReference type="InterPro" id="IPR003439">
    <property type="entry name" value="ABC_transporter-like_ATP-bd"/>
</dbReference>
<evidence type="ECO:0000259" key="5">
    <source>
        <dbReference type="PROSITE" id="PS50893"/>
    </source>
</evidence>
<dbReference type="PANTHER" id="PTHR42855:SF2">
    <property type="entry name" value="DRUG RESISTANCE ABC TRANSPORTER,ATP-BINDING PROTEIN"/>
    <property type="match status" value="1"/>
</dbReference>
<evidence type="ECO:0000313" key="6">
    <source>
        <dbReference type="EMBL" id="SMO94478.1"/>
    </source>
</evidence>
<gene>
    <name evidence="6" type="ORF">SAMN06264849_11738</name>
</gene>
<dbReference type="SUPFAM" id="SSF52540">
    <property type="entry name" value="P-loop containing nucleoside triphosphate hydrolases"/>
    <property type="match status" value="2"/>
</dbReference>
<dbReference type="Proteomes" id="UP000315636">
    <property type="component" value="Unassembled WGS sequence"/>
</dbReference>
<reference evidence="6 7" key="1">
    <citation type="submission" date="2017-05" db="EMBL/GenBank/DDBJ databases">
        <authorList>
            <person name="Varghese N."/>
            <person name="Submissions S."/>
        </authorList>
    </citation>
    <scope>NUCLEOTIDE SEQUENCE [LARGE SCALE GENOMIC DNA]</scope>
    <source>
        <strain evidence="6 7">DSM 45474</strain>
    </source>
</reference>
<evidence type="ECO:0000313" key="7">
    <source>
        <dbReference type="Proteomes" id="UP000315636"/>
    </source>
</evidence>
<feature type="coiled-coil region" evidence="4">
    <location>
        <begin position="253"/>
        <end position="280"/>
    </location>
</feature>
<protein>
    <submittedName>
        <fullName evidence="6">ATP-binding cassette, subfamily F, member 3</fullName>
    </submittedName>
</protein>
<dbReference type="AlphaFoldDB" id="A0A521FE42"/>
<dbReference type="GO" id="GO:0016887">
    <property type="term" value="F:ATP hydrolysis activity"/>
    <property type="evidence" value="ECO:0007669"/>
    <property type="project" value="InterPro"/>
</dbReference>
<keyword evidence="2" id="KW-0547">Nucleotide-binding</keyword>
<dbReference type="InterPro" id="IPR027417">
    <property type="entry name" value="P-loop_NTPase"/>
</dbReference>
<dbReference type="FunFam" id="3.40.50.300:FF:000011">
    <property type="entry name" value="Putative ABC transporter ATP-binding component"/>
    <property type="match status" value="1"/>
</dbReference>
<dbReference type="InterPro" id="IPR051309">
    <property type="entry name" value="ABCF_ATPase"/>
</dbReference>
<sequence length="636" mass="73436">MSILQANRIDKSFGATSILEGVSLKVEEKERVGLIGPNGAGKSTLLKVITSQLPADSGEIHIQKNAQIGYLAQSMEPEADGTVWEEVMKAFSSLKEMETRLRELETKMGKESVFSDEKRYLQITEQYARLQEAFEQQGGYSFEAKARGALTGLGLGNIQWETTSVHSLSGGQKTRLALAKLLLEQPDLMILDEPTNYLDMDALYWLEQTLETYPGALLVVSHDRFFLDRVVTVIYELDRNRMTRFNGNYSDYMVQREALRAKWEKEYEQQQEEIRRMEDFVQRNLARASTTKRAQSRRKALEKIERIEAPPRDRKKVAIRFEPAVSSGKEVLITDDLTVGYHPQQPLITDASLYLERGDRIALLGPNGTGKSTLLKTLANQIKPLSGKITFGSNVHLDYYDQEQEELQKDKTVLDEIWDAHPKLDQSDIRSYLGQFLFTGEDVFKRIADLSGGEKARLSLLKRLLHQGNLLLMDEPTNHLDMESKERLESGLESFSGTLLFVSHDRYFINRLANQIWEVNNGKITVFDGNYERYLEQKKERNDPEKNSTTADVSDYTLEVRKQRIEERQERRRREEANRLEEEIEKLEQEKIHLQEELCQPEIYSNPEESTLRQQRLKELEELLVQKTERWADIAE</sequence>
<name>A0A521FE42_9BACL</name>
<feature type="domain" description="ABC transporter" evidence="5">
    <location>
        <begin position="332"/>
        <end position="546"/>
    </location>
</feature>
<dbReference type="PANTHER" id="PTHR42855">
    <property type="entry name" value="ABC TRANSPORTER ATP-BINDING SUBUNIT"/>
    <property type="match status" value="1"/>
</dbReference>
<keyword evidence="4" id="KW-0175">Coiled coil</keyword>
<keyword evidence="3 6" id="KW-0067">ATP-binding</keyword>
<organism evidence="6 7">
    <name type="scientific">Melghirimyces algeriensis</name>
    <dbReference type="NCBI Taxonomy" id="910412"/>
    <lineage>
        <taxon>Bacteria</taxon>
        <taxon>Bacillati</taxon>
        <taxon>Bacillota</taxon>
        <taxon>Bacilli</taxon>
        <taxon>Bacillales</taxon>
        <taxon>Thermoactinomycetaceae</taxon>
        <taxon>Melghirimyces</taxon>
    </lineage>
</organism>
<dbReference type="Pfam" id="PF16326">
    <property type="entry name" value="ABC_tran_CTD"/>
    <property type="match status" value="1"/>
</dbReference>
<dbReference type="PROSITE" id="PS00211">
    <property type="entry name" value="ABC_TRANSPORTER_1"/>
    <property type="match status" value="1"/>
</dbReference>
<evidence type="ECO:0000256" key="1">
    <source>
        <dbReference type="ARBA" id="ARBA00022737"/>
    </source>
</evidence>
<dbReference type="PROSITE" id="PS50893">
    <property type="entry name" value="ABC_TRANSPORTER_2"/>
    <property type="match status" value="2"/>
</dbReference>
<proteinExistence type="predicted"/>
<evidence type="ECO:0000256" key="2">
    <source>
        <dbReference type="ARBA" id="ARBA00022741"/>
    </source>
</evidence>
<dbReference type="FunFam" id="3.40.50.300:FF:000309">
    <property type="entry name" value="ABC transporter ATP-binding protein"/>
    <property type="match status" value="1"/>
</dbReference>
<dbReference type="InterPro" id="IPR003593">
    <property type="entry name" value="AAA+_ATPase"/>
</dbReference>
<dbReference type="EMBL" id="FXTI01000017">
    <property type="protein sequence ID" value="SMO94478.1"/>
    <property type="molecule type" value="Genomic_DNA"/>
</dbReference>
<dbReference type="InterPro" id="IPR032781">
    <property type="entry name" value="ABC_tran_Xtn"/>
</dbReference>
<dbReference type="InterPro" id="IPR032524">
    <property type="entry name" value="ABC_tran_C"/>
</dbReference>
<dbReference type="SMART" id="SM00382">
    <property type="entry name" value="AAA"/>
    <property type="match status" value="2"/>
</dbReference>
<dbReference type="GO" id="GO:0005524">
    <property type="term" value="F:ATP binding"/>
    <property type="evidence" value="ECO:0007669"/>
    <property type="project" value="UniProtKB-KW"/>
</dbReference>
<dbReference type="CDD" id="cd03221">
    <property type="entry name" value="ABCF_EF-3"/>
    <property type="match status" value="2"/>
</dbReference>
<dbReference type="Pfam" id="PF12848">
    <property type="entry name" value="ABC_tran_Xtn"/>
    <property type="match status" value="1"/>
</dbReference>